<dbReference type="InterPro" id="IPR015797">
    <property type="entry name" value="NUDIX_hydrolase-like_dom_sf"/>
</dbReference>
<accession>A0A7Y9LMR8</accession>
<sequence>MNLNDTHVWTPRATVAAVIERDGKFLMVEEDTADGVRLNQPAGHLEPGESLAAAAIRETLEETAHVLQPVGLLGTYLWRTGGDNARTGTTYLRFAFVGTVGEPDRTRELDVGIRRALWMTADALRACPARHRSPLVMQCVDHYLAGRASGRGWIPLTALHTDSSVSDSPLSDN</sequence>
<dbReference type="Proteomes" id="UP000542125">
    <property type="component" value="Unassembled WGS sequence"/>
</dbReference>
<keyword evidence="4" id="KW-0378">Hydrolase</keyword>
<dbReference type="InterPro" id="IPR000086">
    <property type="entry name" value="NUDIX_hydrolase_dom"/>
</dbReference>
<dbReference type="GO" id="GO:0017110">
    <property type="term" value="F:nucleoside diphosphate phosphatase activity"/>
    <property type="evidence" value="ECO:0007669"/>
    <property type="project" value="InterPro"/>
</dbReference>
<keyword evidence="4" id="KW-0460">Magnesium</keyword>
<dbReference type="Gene3D" id="3.90.79.10">
    <property type="entry name" value="Nucleoside Triphosphate Pyrophosphohydrolase"/>
    <property type="match status" value="1"/>
</dbReference>
<gene>
    <name evidence="4" type="primary">nudJ</name>
    <name evidence="6" type="ORF">FHW18_004521</name>
</gene>
<reference evidence="6 7" key="1">
    <citation type="submission" date="2020-07" db="EMBL/GenBank/DDBJ databases">
        <title>Genomic Encyclopedia of Type Strains, Phase IV (KMG-V): Genome sequencing to study the core and pangenomes of soil and plant-associated prokaryotes.</title>
        <authorList>
            <person name="Whitman W."/>
        </authorList>
    </citation>
    <scope>NUCLEOTIDE SEQUENCE [LARGE SCALE GENOMIC DNA]</scope>
    <source>
        <strain evidence="6 7">SAS40</strain>
    </source>
</reference>
<evidence type="ECO:0000256" key="1">
    <source>
        <dbReference type="ARBA" id="ARBA00007608"/>
    </source>
</evidence>
<comment type="subunit">
    <text evidence="2 4">Monomer.</text>
</comment>
<protein>
    <recommendedName>
        <fullName evidence="3 4">Phosphatase NudJ</fullName>
        <ecNumber evidence="4">3.6.1.-</ecNumber>
    </recommendedName>
</protein>
<dbReference type="SUPFAM" id="SSF55811">
    <property type="entry name" value="Nudix"/>
    <property type="match status" value="1"/>
</dbReference>
<keyword evidence="7" id="KW-1185">Reference proteome</keyword>
<feature type="domain" description="Nudix hydrolase" evidence="5">
    <location>
        <begin position="10"/>
        <end position="141"/>
    </location>
</feature>
<dbReference type="PANTHER" id="PTHR43222:SF11">
    <property type="entry name" value="PHOSPHATASE NUDJ"/>
    <property type="match status" value="1"/>
</dbReference>
<dbReference type="InterPro" id="IPR033713">
    <property type="entry name" value="NudJ"/>
</dbReference>
<dbReference type="PROSITE" id="PS51462">
    <property type="entry name" value="NUDIX"/>
    <property type="match status" value="1"/>
</dbReference>
<dbReference type="GO" id="GO:0017111">
    <property type="term" value="F:ribonucleoside triphosphate phosphatase activity"/>
    <property type="evidence" value="ECO:0007669"/>
    <property type="project" value="InterPro"/>
</dbReference>
<dbReference type="CDD" id="cd03675">
    <property type="entry name" value="NUDIX_Hydrolase"/>
    <property type="match status" value="1"/>
</dbReference>
<comment type="cofactor">
    <cofactor evidence="4">
        <name>Mg(2+)</name>
        <dbReference type="ChEBI" id="CHEBI:18420"/>
    </cofactor>
</comment>
<proteinExistence type="inferred from homology"/>
<organism evidence="6 7">
    <name type="scientific">Pigmentiphaga litoralis</name>
    <dbReference type="NCBI Taxonomy" id="516702"/>
    <lineage>
        <taxon>Bacteria</taxon>
        <taxon>Pseudomonadati</taxon>
        <taxon>Pseudomonadota</taxon>
        <taxon>Betaproteobacteria</taxon>
        <taxon>Burkholderiales</taxon>
        <taxon>Alcaligenaceae</taxon>
        <taxon>Pigmentiphaga</taxon>
    </lineage>
</organism>
<evidence type="ECO:0000313" key="6">
    <source>
        <dbReference type="EMBL" id="NYE85214.1"/>
    </source>
</evidence>
<comment type="similarity">
    <text evidence="1 4">Belongs to the Nudix hydrolase family. NudJ subfamily.</text>
</comment>
<dbReference type="RefSeq" id="WP_179589199.1">
    <property type="nucleotide sequence ID" value="NZ_JACBYR010000002.1"/>
</dbReference>
<dbReference type="Pfam" id="PF00293">
    <property type="entry name" value="NUDIX"/>
    <property type="match status" value="1"/>
</dbReference>
<evidence type="ECO:0000259" key="5">
    <source>
        <dbReference type="PROSITE" id="PS51462"/>
    </source>
</evidence>
<comment type="caution">
    <text evidence="6">The sequence shown here is derived from an EMBL/GenBank/DDBJ whole genome shotgun (WGS) entry which is preliminary data.</text>
</comment>
<dbReference type="EMBL" id="JACBYR010000002">
    <property type="protein sequence ID" value="NYE85214.1"/>
    <property type="molecule type" value="Genomic_DNA"/>
</dbReference>
<dbReference type="AlphaFoldDB" id="A0A7Y9LMR8"/>
<evidence type="ECO:0000256" key="3">
    <source>
        <dbReference type="ARBA" id="ARBA00015552"/>
    </source>
</evidence>
<evidence type="ECO:0000256" key="4">
    <source>
        <dbReference type="RuleBase" id="RU364043"/>
    </source>
</evidence>
<evidence type="ECO:0000256" key="2">
    <source>
        <dbReference type="ARBA" id="ARBA00011245"/>
    </source>
</evidence>
<dbReference type="EC" id="3.6.1.-" evidence="4"/>
<evidence type="ECO:0000313" key="7">
    <source>
        <dbReference type="Proteomes" id="UP000542125"/>
    </source>
</evidence>
<dbReference type="PANTHER" id="PTHR43222">
    <property type="entry name" value="NUDIX HYDROLASE 23"/>
    <property type="match status" value="1"/>
</dbReference>
<dbReference type="GO" id="GO:0004787">
    <property type="term" value="F:thiamine diphosphate phosphatase activity"/>
    <property type="evidence" value="ECO:0007669"/>
    <property type="project" value="InterPro"/>
</dbReference>
<name>A0A7Y9LMR8_9BURK</name>